<keyword evidence="10 11" id="KW-0066">ATP synthesis</keyword>
<comment type="function">
    <text evidence="11 12">Key component of the proton channel; it plays a direct role in the translocation of protons across the membrane.</text>
</comment>
<feature type="transmembrane region" description="Helical" evidence="11">
    <location>
        <begin position="172"/>
        <end position="193"/>
    </location>
</feature>
<evidence type="ECO:0000256" key="2">
    <source>
        <dbReference type="ARBA" id="ARBA00006810"/>
    </source>
</evidence>
<feature type="transmembrane region" description="Helical" evidence="11">
    <location>
        <begin position="139"/>
        <end position="160"/>
    </location>
</feature>
<keyword evidence="4 11" id="KW-0138">CF(0)</keyword>
<dbReference type="Gene3D" id="1.20.120.220">
    <property type="entry name" value="ATP synthase, F0 complex, subunit A"/>
    <property type="match status" value="1"/>
</dbReference>
<evidence type="ECO:0000256" key="11">
    <source>
        <dbReference type="HAMAP-Rule" id="MF_01393"/>
    </source>
</evidence>
<dbReference type="SUPFAM" id="SSF81336">
    <property type="entry name" value="F1F0 ATP synthase subunit A"/>
    <property type="match status" value="1"/>
</dbReference>
<evidence type="ECO:0000256" key="8">
    <source>
        <dbReference type="ARBA" id="ARBA00023065"/>
    </source>
</evidence>
<dbReference type="InterPro" id="IPR035908">
    <property type="entry name" value="F0_ATP_A_sf"/>
</dbReference>
<gene>
    <name evidence="11" type="primary">atpB</name>
    <name evidence="13" type="ORF">A2042_00750</name>
</gene>
<comment type="subcellular location">
    <subcellularLocation>
        <location evidence="11 12">Cell membrane</location>
        <topology evidence="11 12">Multi-pass membrane protein</topology>
    </subcellularLocation>
    <subcellularLocation>
        <location evidence="1">Membrane</location>
        <topology evidence="1">Multi-pass membrane protein</topology>
    </subcellularLocation>
</comment>
<keyword evidence="7 11" id="KW-1133">Transmembrane helix</keyword>
<accession>A0A1F7RNE9</accession>
<evidence type="ECO:0000256" key="1">
    <source>
        <dbReference type="ARBA" id="ARBA00004141"/>
    </source>
</evidence>
<feature type="transmembrane region" description="Helical" evidence="11">
    <location>
        <begin position="108"/>
        <end position="127"/>
    </location>
</feature>
<sequence>MEHPVIYFLLPFALSAQTLQKWSHVFLAITVTLILTLLSFTATRRLEMIPKGKQNVFELMISMLLDFMGDVMGHEARRFFPLVGSLAFFILTSNLLGLIPGFDSPTGNLNTTASCALVVFFSTHYYGVKKHGIKYVKHFTGPIWWLSPLIMPIEIISHLVRPVSLSIRLFGNIFGGHLVLGSFAALVPLLVPLPMMVMEIFVAFVQTIVFIMLSMIYISLSVEEAH</sequence>
<keyword evidence="5 11" id="KW-0812">Transmembrane</keyword>
<dbReference type="Pfam" id="PF00119">
    <property type="entry name" value="ATP-synt_A"/>
    <property type="match status" value="1"/>
</dbReference>
<keyword evidence="6 11" id="KW-0375">Hydrogen ion transport</keyword>
<keyword evidence="9 11" id="KW-0472">Membrane</keyword>
<feature type="transmembrane region" description="Helical" evidence="11">
    <location>
        <begin position="79"/>
        <end position="102"/>
    </location>
</feature>
<evidence type="ECO:0000256" key="5">
    <source>
        <dbReference type="ARBA" id="ARBA00022692"/>
    </source>
</evidence>
<evidence type="ECO:0000256" key="9">
    <source>
        <dbReference type="ARBA" id="ARBA00023136"/>
    </source>
</evidence>
<dbReference type="InterPro" id="IPR023011">
    <property type="entry name" value="ATP_synth_F0_asu_AS"/>
</dbReference>
<evidence type="ECO:0000256" key="12">
    <source>
        <dbReference type="RuleBase" id="RU000483"/>
    </source>
</evidence>
<evidence type="ECO:0000256" key="6">
    <source>
        <dbReference type="ARBA" id="ARBA00022781"/>
    </source>
</evidence>
<dbReference type="GO" id="GO:0045259">
    <property type="term" value="C:proton-transporting ATP synthase complex"/>
    <property type="evidence" value="ECO:0007669"/>
    <property type="project" value="UniProtKB-KW"/>
</dbReference>
<dbReference type="NCBIfam" id="TIGR01131">
    <property type="entry name" value="ATP_synt_6_or_A"/>
    <property type="match status" value="1"/>
</dbReference>
<evidence type="ECO:0000256" key="3">
    <source>
        <dbReference type="ARBA" id="ARBA00022448"/>
    </source>
</evidence>
<dbReference type="InterPro" id="IPR045082">
    <property type="entry name" value="ATP_syn_F0_a_bact/chloroplast"/>
</dbReference>
<feature type="transmembrane region" description="Helical" evidence="11">
    <location>
        <begin position="200"/>
        <end position="220"/>
    </location>
</feature>
<comment type="caution">
    <text evidence="13">The sequence shown here is derived from an EMBL/GenBank/DDBJ whole genome shotgun (WGS) entry which is preliminary data.</text>
</comment>
<proteinExistence type="inferred from homology"/>
<evidence type="ECO:0000256" key="7">
    <source>
        <dbReference type="ARBA" id="ARBA00022989"/>
    </source>
</evidence>
<evidence type="ECO:0000256" key="10">
    <source>
        <dbReference type="ARBA" id="ARBA00023310"/>
    </source>
</evidence>
<dbReference type="PROSITE" id="PS00449">
    <property type="entry name" value="ATPASE_A"/>
    <property type="match status" value="1"/>
</dbReference>
<dbReference type="GO" id="GO:0042777">
    <property type="term" value="P:proton motive force-driven plasma membrane ATP synthesis"/>
    <property type="evidence" value="ECO:0007669"/>
    <property type="project" value="TreeGrafter"/>
</dbReference>
<evidence type="ECO:0000313" key="14">
    <source>
        <dbReference type="Proteomes" id="UP000178526"/>
    </source>
</evidence>
<dbReference type="PRINTS" id="PR00123">
    <property type="entry name" value="ATPASEA"/>
</dbReference>
<keyword evidence="3 11" id="KW-0813">Transport</keyword>
<comment type="similarity">
    <text evidence="2 11 12">Belongs to the ATPase A chain family.</text>
</comment>
<dbReference type="GO" id="GO:0046933">
    <property type="term" value="F:proton-transporting ATP synthase activity, rotational mechanism"/>
    <property type="evidence" value="ECO:0007669"/>
    <property type="project" value="UniProtKB-UniRule"/>
</dbReference>
<protein>
    <recommendedName>
        <fullName evidence="11 12">ATP synthase subunit a</fullName>
    </recommendedName>
    <alternativeName>
        <fullName evidence="11">ATP synthase F0 sector subunit a</fullName>
    </alternativeName>
    <alternativeName>
        <fullName evidence="11">F-ATPase subunit 6</fullName>
    </alternativeName>
</protein>
<dbReference type="AlphaFoldDB" id="A0A1F7RNE9"/>
<dbReference type="CDD" id="cd00310">
    <property type="entry name" value="ATP-synt_Fo_a_6"/>
    <property type="match status" value="1"/>
</dbReference>
<name>A0A1F7RNE9_9BACT</name>
<organism evidence="13 14">
    <name type="scientific">Candidatus Schekmanbacteria bacterium GWA2_38_11</name>
    <dbReference type="NCBI Taxonomy" id="1817876"/>
    <lineage>
        <taxon>Bacteria</taxon>
        <taxon>Candidatus Schekmaniibacteriota</taxon>
    </lineage>
</organism>
<dbReference type="HAMAP" id="MF_01393">
    <property type="entry name" value="ATP_synth_a_bact"/>
    <property type="match status" value="1"/>
</dbReference>
<dbReference type="InterPro" id="IPR000568">
    <property type="entry name" value="ATP_synth_F0_asu"/>
</dbReference>
<dbReference type="GO" id="GO:0005886">
    <property type="term" value="C:plasma membrane"/>
    <property type="evidence" value="ECO:0007669"/>
    <property type="project" value="UniProtKB-SubCell"/>
</dbReference>
<keyword evidence="11" id="KW-1003">Cell membrane</keyword>
<dbReference type="PANTHER" id="PTHR42823:SF3">
    <property type="entry name" value="ATP SYNTHASE SUBUNIT A, CHLOROPLASTIC"/>
    <property type="match status" value="1"/>
</dbReference>
<reference evidence="13 14" key="1">
    <citation type="journal article" date="2016" name="Nat. Commun.">
        <title>Thousands of microbial genomes shed light on interconnected biogeochemical processes in an aquifer system.</title>
        <authorList>
            <person name="Anantharaman K."/>
            <person name="Brown C.T."/>
            <person name="Hug L.A."/>
            <person name="Sharon I."/>
            <person name="Castelle C.J."/>
            <person name="Probst A.J."/>
            <person name="Thomas B.C."/>
            <person name="Singh A."/>
            <person name="Wilkins M.J."/>
            <person name="Karaoz U."/>
            <person name="Brodie E.L."/>
            <person name="Williams K.H."/>
            <person name="Hubbard S.S."/>
            <person name="Banfield J.F."/>
        </authorList>
    </citation>
    <scope>NUCLEOTIDE SEQUENCE [LARGE SCALE GENOMIC DNA]</scope>
</reference>
<feature type="transmembrane region" description="Helical" evidence="11">
    <location>
        <begin position="22"/>
        <end position="43"/>
    </location>
</feature>
<keyword evidence="8 11" id="KW-0406">Ion transport</keyword>
<evidence type="ECO:0000256" key="4">
    <source>
        <dbReference type="ARBA" id="ARBA00022547"/>
    </source>
</evidence>
<dbReference type="PANTHER" id="PTHR42823">
    <property type="entry name" value="ATP SYNTHASE SUBUNIT A, CHLOROPLASTIC"/>
    <property type="match status" value="1"/>
</dbReference>
<evidence type="ECO:0000313" key="13">
    <source>
        <dbReference type="EMBL" id="OGL42417.1"/>
    </source>
</evidence>
<dbReference type="Proteomes" id="UP000178526">
    <property type="component" value="Unassembled WGS sequence"/>
</dbReference>
<dbReference type="EMBL" id="MGDB01000048">
    <property type="protein sequence ID" value="OGL42417.1"/>
    <property type="molecule type" value="Genomic_DNA"/>
</dbReference>